<dbReference type="WBParaSite" id="TCNE_0000120201-mRNA-1">
    <property type="protein sequence ID" value="TCNE_0000120201-mRNA-1"/>
    <property type="gene ID" value="TCNE_0000120201"/>
</dbReference>
<dbReference type="Proteomes" id="UP000050794">
    <property type="component" value="Unassembled WGS sequence"/>
</dbReference>
<evidence type="ECO:0000313" key="2">
    <source>
        <dbReference type="Proteomes" id="UP000050794"/>
    </source>
</evidence>
<gene>
    <name evidence="1" type="ORF">TCNE_LOCUS1203</name>
</gene>
<sequence>MVLHLHQPDVHAHTQSLVSRIDCTEYRRFASLQSTIKQSFPSDTASDVTIMSKATWQLIGSTALQPSSLTAHSASGDLDNAHHPERFSSKNILRGQHQVQRTRCRMDLQDGIYATMDALPCKDPGRPTAVNVGSVTSTNSSAAKDLQRRYPQVFSPDLGRYNLSKAVCSSSRAPSRFSAIIDPCRMQL</sequence>
<reference evidence="3" key="1">
    <citation type="submission" date="2016-06" db="UniProtKB">
        <authorList>
            <consortium name="WormBaseParasite"/>
        </authorList>
    </citation>
    <scope>IDENTIFICATION</scope>
</reference>
<evidence type="ECO:0000313" key="3">
    <source>
        <dbReference type="WBParaSite" id="TCNE_0000120201-mRNA-1"/>
    </source>
</evidence>
<name>A0A183TY83_TOXCA</name>
<evidence type="ECO:0000313" key="1">
    <source>
        <dbReference type="EMBL" id="VDM25675.1"/>
    </source>
</evidence>
<reference evidence="1 2" key="2">
    <citation type="submission" date="2018-11" db="EMBL/GenBank/DDBJ databases">
        <authorList>
            <consortium name="Pathogen Informatics"/>
        </authorList>
    </citation>
    <scope>NUCLEOTIDE SEQUENCE [LARGE SCALE GENOMIC DNA]</scope>
</reference>
<keyword evidence="2" id="KW-1185">Reference proteome</keyword>
<dbReference type="EMBL" id="UYWY01000817">
    <property type="protein sequence ID" value="VDM25675.1"/>
    <property type="molecule type" value="Genomic_DNA"/>
</dbReference>
<organism evidence="2 3">
    <name type="scientific">Toxocara canis</name>
    <name type="common">Canine roundworm</name>
    <dbReference type="NCBI Taxonomy" id="6265"/>
    <lineage>
        <taxon>Eukaryota</taxon>
        <taxon>Metazoa</taxon>
        <taxon>Ecdysozoa</taxon>
        <taxon>Nematoda</taxon>
        <taxon>Chromadorea</taxon>
        <taxon>Rhabditida</taxon>
        <taxon>Spirurina</taxon>
        <taxon>Ascaridomorpha</taxon>
        <taxon>Ascaridoidea</taxon>
        <taxon>Toxocaridae</taxon>
        <taxon>Toxocara</taxon>
    </lineage>
</organism>
<protein>
    <submittedName>
        <fullName evidence="1 3">Uncharacterized protein</fullName>
    </submittedName>
</protein>
<accession>A0A183TY83</accession>
<dbReference type="AlphaFoldDB" id="A0A183TY83"/>
<proteinExistence type="predicted"/>